<dbReference type="AlphaFoldDB" id="A0A3M9NPQ3"/>
<dbReference type="GO" id="GO:0016020">
    <property type="term" value="C:membrane"/>
    <property type="evidence" value="ECO:0007669"/>
    <property type="project" value="UniProtKB-SubCell"/>
</dbReference>
<feature type="transmembrane region" description="Helical" evidence="5">
    <location>
        <begin position="361"/>
        <end position="378"/>
    </location>
</feature>
<dbReference type="Pfam" id="PF12698">
    <property type="entry name" value="ABC2_membrane_3"/>
    <property type="match status" value="1"/>
</dbReference>
<evidence type="ECO:0000256" key="1">
    <source>
        <dbReference type="ARBA" id="ARBA00004141"/>
    </source>
</evidence>
<keyword evidence="4 5" id="KW-0472">Membrane</keyword>
<reference evidence="7 8" key="1">
    <citation type="submission" date="2018-11" db="EMBL/GenBank/DDBJ databases">
        <title>Draft genome sequence of Ferruginibacter sp. BO-59.</title>
        <authorList>
            <person name="Im W.T."/>
        </authorList>
    </citation>
    <scope>NUCLEOTIDE SEQUENCE [LARGE SCALE GENOMIC DNA]</scope>
    <source>
        <strain evidence="7 8">BO-59</strain>
    </source>
</reference>
<dbReference type="Proteomes" id="UP000267223">
    <property type="component" value="Unassembled WGS sequence"/>
</dbReference>
<dbReference type="OrthoDB" id="9768837at2"/>
<dbReference type="SUPFAM" id="SSF53850">
    <property type="entry name" value="Periplasmic binding protein-like II"/>
    <property type="match status" value="1"/>
</dbReference>
<evidence type="ECO:0000259" key="6">
    <source>
        <dbReference type="Pfam" id="PF12698"/>
    </source>
</evidence>
<keyword evidence="8" id="KW-1185">Reference proteome</keyword>
<comment type="subcellular location">
    <subcellularLocation>
        <location evidence="1">Membrane</location>
        <topology evidence="1">Multi-pass membrane protein</topology>
    </subcellularLocation>
</comment>
<keyword evidence="3 5" id="KW-1133">Transmembrane helix</keyword>
<dbReference type="PANTHER" id="PTHR43471">
    <property type="entry name" value="ABC TRANSPORTER PERMEASE"/>
    <property type="match status" value="1"/>
</dbReference>
<keyword evidence="2 5" id="KW-0812">Transmembrane</keyword>
<protein>
    <submittedName>
        <fullName evidence="7">ABC transporter permease</fullName>
    </submittedName>
</protein>
<dbReference type="InterPro" id="IPR013525">
    <property type="entry name" value="ABC2_TM"/>
</dbReference>
<sequence>MNKIWLVIKREYLTRVRNRTFILSTILLPLFFIGFIFASAYFSATSMEKQKVAVSDSNGIFRNNFQSTDLITYEFPADVNANNFKEKGYSAFLKIPDDYGSSSDSIALISTKQLGLDAEDKIRDQINTAIRNQAFLKNNIDKKILDSINNVKEDQMYNFKTIVKQGDKTEKSNAALSYGIGYGSGFLIYLTLFIYGAAVMRGVMEEKMNRIAEVIISSVKPFQLMLGKILGIAAVGITQLLIWIVLIVLLSSVSASFFSADTLQHAQAMNTMGAAANSSAAANFMNARNVFLSANWGLIIPCFLFYFIGGYLFYASLFAAVGSVVNEDPQEAQSLMLPITMPIILSFVIMATAVGKPDSPIAVWGSIIPFSSPIVMMARIPSGNVPGWQILVSMLSLVVGFILTTMLAAKIYRTGILLYGKKVTFKEMGKWLFRKA</sequence>
<feature type="domain" description="ABC-2 type transporter transmembrane" evidence="6">
    <location>
        <begin position="20"/>
        <end position="409"/>
    </location>
</feature>
<organism evidence="7 8">
    <name type="scientific">Hanamia caeni</name>
    <dbReference type="NCBI Taxonomy" id="2294116"/>
    <lineage>
        <taxon>Bacteria</taxon>
        <taxon>Pseudomonadati</taxon>
        <taxon>Bacteroidota</taxon>
        <taxon>Chitinophagia</taxon>
        <taxon>Chitinophagales</taxon>
        <taxon>Chitinophagaceae</taxon>
        <taxon>Hanamia</taxon>
    </lineage>
</organism>
<dbReference type="RefSeq" id="WP_123119718.1">
    <property type="nucleotide sequence ID" value="NZ_RJJR01000002.1"/>
</dbReference>
<feature type="transmembrane region" description="Helical" evidence="5">
    <location>
        <begin position="298"/>
        <end position="323"/>
    </location>
</feature>
<feature type="transmembrane region" description="Helical" evidence="5">
    <location>
        <begin position="21"/>
        <end position="42"/>
    </location>
</feature>
<feature type="transmembrane region" description="Helical" evidence="5">
    <location>
        <begin position="225"/>
        <end position="250"/>
    </location>
</feature>
<evidence type="ECO:0000313" key="7">
    <source>
        <dbReference type="EMBL" id="RNI39153.1"/>
    </source>
</evidence>
<gene>
    <name evidence="7" type="ORF">EFY79_05805</name>
</gene>
<dbReference type="EMBL" id="RJJR01000002">
    <property type="protein sequence ID" value="RNI39153.1"/>
    <property type="molecule type" value="Genomic_DNA"/>
</dbReference>
<feature type="transmembrane region" description="Helical" evidence="5">
    <location>
        <begin position="390"/>
        <end position="412"/>
    </location>
</feature>
<evidence type="ECO:0000256" key="4">
    <source>
        <dbReference type="ARBA" id="ARBA00023136"/>
    </source>
</evidence>
<dbReference type="GO" id="GO:0140359">
    <property type="term" value="F:ABC-type transporter activity"/>
    <property type="evidence" value="ECO:0007669"/>
    <property type="project" value="InterPro"/>
</dbReference>
<name>A0A3M9NPQ3_9BACT</name>
<evidence type="ECO:0000256" key="3">
    <source>
        <dbReference type="ARBA" id="ARBA00022989"/>
    </source>
</evidence>
<dbReference type="PANTHER" id="PTHR43471:SF3">
    <property type="entry name" value="ABC TRANSPORTER PERMEASE PROTEIN NATB"/>
    <property type="match status" value="1"/>
</dbReference>
<comment type="caution">
    <text evidence="7">The sequence shown here is derived from an EMBL/GenBank/DDBJ whole genome shotgun (WGS) entry which is preliminary data.</text>
</comment>
<evidence type="ECO:0000256" key="5">
    <source>
        <dbReference type="SAM" id="Phobius"/>
    </source>
</evidence>
<feature type="transmembrane region" description="Helical" evidence="5">
    <location>
        <begin position="335"/>
        <end position="355"/>
    </location>
</feature>
<feature type="transmembrane region" description="Helical" evidence="5">
    <location>
        <begin position="186"/>
        <end position="204"/>
    </location>
</feature>
<evidence type="ECO:0000256" key="2">
    <source>
        <dbReference type="ARBA" id="ARBA00022692"/>
    </source>
</evidence>
<accession>A0A3M9NPQ3</accession>
<proteinExistence type="predicted"/>
<evidence type="ECO:0000313" key="8">
    <source>
        <dbReference type="Proteomes" id="UP000267223"/>
    </source>
</evidence>
<dbReference type="Gene3D" id="3.40.190.10">
    <property type="entry name" value="Periplasmic binding protein-like II"/>
    <property type="match status" value="1"/>
</dbReference>